<dbReference type="RefSeq" id="WP_071137833.1">
    <property type="nucleotide sequence ID" value="NZ_LT608328.1"/>
</dbReference>
<protein>
    <recommendedName>
        <fullName evidence="3">DUF1697 domain-containing protein</fullName>
    </recommendedName>
</protein>
<dbReference type="EMBL" id="LT608328">
    <property type="protein sequence ID" value="SCM59564.1"/>
    <property type="molecule type" value="Genomic_DNA"/>
</dbReference>
<dbReference type="AlphaFoldDB" id="A0A1G4GAI3"/>
<organism evidence="1 2">
    <name type="scientific">Petrimonas mucosa</name>
    <dbReference type="NCBI Taxonomy" id="1642646"/>
    <lineage>
        <taxon>Bacteria</taxon>
        <taxon>Pseudomonadati</taxon>
        <taxon>Bacteroidota</taxon>
        <taxon>Bacteroidia</taxon>
        <taxon>Bacteroidales</taxon>
        <taxon>Dysgonomonadaceae</taxon>
        <taxon>Petrimonas</taxon>
    </lineage>
</organism>
<evidence type="ECO:0000313" key="2">
    <source>
        <dbReference type="Proteomes" id="UP000178485"/>
    </source>
</evidence>
<dbReference type="InterPro" id="IPR012545">
    <property type="entry name" value="DUF1697"/>
</dbReference>
<evidence type="ECO:0000313" key="1">
    <source>
        <dbReference type="EMBL" id="SCM59564.1"/>
    </source>
</evidence>
<dbReference type="Gene3D" id="3.30.70.1260">
    <property type="entry name" value="bacterial protein sp0830 like"/>
    <property type="match status" value="1"/>
</dbReference>
<dbReference type="Proteomes" id="UP000178485">
    <property type="component" value="Chromosome i"/>
</dbReference>
<name>A0A1G4GAI3_9BACT</name>
<dbReference type="Gene3D" id="3.30.70.1280">
    <property type="entry name" value="SP0830-like domains"/>
    <property type="match status" value="1"/>
</dbReference>
<dbReference type="SUPFAM" id="SSF160379">
    <property type="entry name" value="SP0830-like"/>
    <property type="match status" value="1"/>
</dbReference>
<reference evidence="1 2" key="1">
    <citation type="submission" date="2016-08" db="EMBL/GenBank/DDBJ databases">
        <authorList>
            <person name="Seilhamer J.J."/>
        </authorList>
    </citation>
    <scope>NUCLEOTIDE SEQUENCE [LARGE SCALE GENOMIC DNA]</scope>
    <source>
        <strain evidence="1">ING2-E5A</strain>
    </source>
</reference>
<dbReference type="PANTHER" id="PTHR36439">
    <property type="entry name" value="BLL4334 PROTEIN"/>
    <property type="match status" value="1"/>
</dbReference>
<dbReference type="Pfam" id="PF08002">
    <property type="entry name" value="DUF1697"/>
    <property type="match status" value="1"/>
</dbReference>
<dbReference type="KEGG" id="pmuc:ING2E5A_2769"/>
<keyword evidence="2" id="KW-1185">Reference proteome</keyword>
<gene>
    <name evidence="1" type="ORF">ING2E5A_2769</name>
</gene>
<dbReference type="STRING" id="1642646.ING2E5A_2769"/>
<sequence>MVEKASRRYIALLRGINVGGNNIIRMADLKQSFEELGFSEVTTYIQSGNVLFNSSEGDKQLLTGKIEAHLSERFAYQSKIVLVTQDQLRQIVESAPQGFGEEPGEYRYNVLFLKEPLTAEEAMQSITIRERVDRVWAGEEVLYFSVLTSRATQSRLSRIVGQPIYQWITIRNWNTTTKMTTM</sequence>
<dbReference type="PANTHER" id="PTHR36439:SF1">
    <property type="entry name" value="DUF1697 DOMAIN-CONTAINING PROTEIN"/>
    <property type="match status" value="1"/>
</dbReference>
<accession>A0A1G4GAI3</accession>
<proteinExistence type="predicted"/>
<dbReference type="PIRSF" id="PIRSF008502">
    <property type="entry name" value="UCP008502"/>
    <property type="match status" value="1"/>
</dbReference>
<evidence type="ECO:0008006" key="3">
    <source>
        <dbReference type="Google" id="ProtNLM"/>
    </source>
</evidence>